<dbReference type="OrthoDB" id="7831674at2"/>
<feature type="domain" description="Response regulatory" evidence="3">
    <location>
        <begin position="23"/>
        <end position="136"/>
    </location>
</feature>
<dbReference type="RefSeq" id="WP_089989581.1">
    <property type="nucleotide sequence ID" value="NZ_FOIZ01000001.1"/>
</dbReference>
<feature type="modified residue" description="4-aspartylphosphate" evidence="2">
    <location>
        <position position="72"/>
    </location>
</feature>
<reference evidence="4 5" key="1">
    <citation type="submission" date="2016-10" db="EMBL/GenBank/DDBJ databases">
        <authorList>
            <person name="de Groot N.N."/>
        </authorList>
    </citation>
    <scope>NUCLEOTIDE SEQUENCE [LARGE SCALE GENOMIC DNA]</scope>
    <source>
        <strain evidence="4 5">DSM 17925</strain>
    </source>
</reference>
<name>A0A1I0N2P4_9RHOB</name>
<dbReference type="Pfam" id="PF00072">
    <property type="entry name" value="Response_reg"/>
    <property type="match status" value="1"/>
</dbReference>
<protein>
    <submittedName>
        <fullName evidence="4">Response regulator receiver domain-containing protein</fullName>
    </submittedName>
</protein>
<dbReference type="AlphaFoldDB" id="A0A1I0N2P4"/>
<dbReference type="EMBL" id="FOIZ01000001">
    <property type="protein sequence ID" value="SEV95334.1"/>
    <property type="molecule type" value="Genomic_DNA"/>
</dbReference>
<keyword evidence="1 2" id="KW-0597">Phosphoprotein</keyword>
<evidence type="ECO:0000256" key="1">
    <source>
        <dbReference type="ARBA" id="ARBA00022553"/>
    </source>
</evidence>
<dbReference type="SMART" id="SM00448">
    <property type="entry name" value="REC"/>
    <property type="match status" value="1"/>
</dbReference>
<dbReference type="InterPro" id="IPR001789">
    <property type="entry name" value="Sig_transdc_resp-reg_receiver"/>
</dbReference>
<sequence length="239" mass="25456">MDSIDNFMVTRQPTALRPLLGLTVLLIEDSRFACEAVRLLCIRSGARIRRADSLTNAKRHLAVYRPSVMIVDVGLPDGSGINLIEAVAHGSPRISVILGTSGDPTMAGPVMAAGANGFLDKPIASLSAFQSAILAHLPADRQPPGPRLLSDEVVSPDRVAFHDDLSHVAEVLDERTDTNGTVDYVTNFLHGVAQSAADIDLERAAARLAQLKSKGAPLEGSLRDLSALVQDRLRESGPI</sequence>
<dbReference type="PANTHER" id="PTHR44591">
    <property type="entry name" value="STRESS RESPONSE REGULATOR PROTEIN 1"/>
    <property type="match status" value="1"/>
</dbReference>
<keyword evidence="5" id="KW-1185">Reference proteome</keyword>
<gene>
    <name evidence="4" type="ORF">SAMN04488515_0383</name>
</gene>
<evidence type="ECO:0000313" key="4">
    <source>
        <dbReference type="EMBL" id="SEV95334.1"/>
    </source>
</evidence>
<accession>A0A1I0N2P4</accession>
<proteinExistence type="predicted"/>
<dbReference type="Gene3D" id="3.40.50.2300">
    <property type="match status" value="1"/>
</dbReference>
<evidence type="ECO:0000256" key="2">
    <source>
        <dbReference type="PROSITE-ProRule" id="PRU00169"/>
    </source>
</evidence>
<dbReference type="Proteomes" id="UP000199167">
    <property type="component" value="Unassembled WGS sequence"/>
</dbReference>
<dbReference type="InterPro" id="IPR050595">
    <property type="entry name" value="Bact_response_regulator"/>
</dbReference>
<dbReference type="InterPro" id="IPR011006">
    <property type="entry name" value="CheY-like_superfamily"/>
</dbReference>
<evidence type="ECO:0000259" key="3">
    <source>
        <dbReference type="PROSITE" id="PS50110"/>
    </source>
</evidence>
<evidence type="ECO:0000313" key="5">
    <source>
        <dbReference type="Proteomes" id="UP000199167"/>
    </source>
</evidence>
<dbReference type="STRING" id="364200.SAMN04488515_0383"/>
<dbReference type="CDD" id="cd00156">
    <property type="entry name" value="REC"/>
    <property type="match status" value="1"/>
</dbReference>
<dbReference type="PANTHER" id="PTHR44591:SF25">
    <property type="entry name" value="CHEMOTAXIS TWO-COMPONENT RESPONSE REGULATOR"/>
    <property type="match status" value="1"/>
</dbReference>
<organism evidence="4 5">
    <name type="scientific">Cognatiyoonia koreensis</name>
    <dbReference type="NCBI Taxonomy" id="364200"/>
    <lineage>
        <taxon>Bacteria</taxon>
        <taxon>Pseudomonadati</taxon>
        <taxon>Pseudomonadota</taxon>
        <taxon>Alphaproteobacteria</taxon>
        <taxon>Rhodobacterales</taxon>
        <taxon>Paracoccaceae</taxon>
        <taxon>Cognatiyoonia</taxon>
    </lineage>
</organism>
<dbReference type="PROSITE" id="PS50110">
    <property type="entry name" value="RESPONSE_REGULATORY"/>
    <property type="match status" value="1"/>
</dbReference>
<dbReference type="GO" id="GO:0000160">
    <property type="term" value="P:phosphorelay signal transduction system"/>
    <property type="evidence" value="ECO:0007669"/>
    <property type="project" value="InterPro"/>
</dbReference>
<dbReference type="SUPFAM" id="SSF52172">
    <property type="entry name" value="CheY-like"/>
    <property type="match status" value="1"/>
</dbReference>